<accession>A0A1B0AGW9</accession>
<dbReference type="InterPro" id="IPR045700">
    <property type="entry name" value="Rab3GAP1"/>
</dbReference>
<dbReference type="PANTHER" id="PTHR21422">
    <property type="entry name" value="RAB3 GTPASE-ACTIVATING PROTEIN CATALYTIC SUBUNIT"/>
    <property type="match status" value="1"/>
</dbReference>
<evidence type="ECO:0000313" key="8">
    <source>
        <dbReference type="Proteomes" id="UP000092445"/>
    </source>
</evidence>
<dbReference type="Pfam" id="PF13890">
    <property type="entry name" value="Rab3-GTPase_cat"/>
    <property type="match status" value="1"/>
</dbReference>
<feature type="domain" description="Rab3GAP catalytic subunit conserved" evidence="6">
    <location>
        <begin position="102"/>
        <end position="177"/>
    </location>
</feature>
<reference evidence="8" key="1">
    <citation type="submission" date="2014-03" db="EMBL/GenBank/DDBJ databases">
        <authorList>
            <person name="Aksoy S."/>
            <person name="Warren W."/>
            <person name="Wilson R.K."/>
        </authorList>
    </citation>
    <scope>NUCLEOTIDE SEQUENCE [LARGE SCALE GENOMIC DNA]</scope>
    <source>
        <strain evidence="8">IAEA</strain>
    </source>
</reference>
<organism evidence="7 8">
    <name type="scientific">Glossina pallidipes</name>
    <name type="common">Tsetse fly</name>
    <dbReference type="NCBI Taxonomy" id="7398"/>
    <lineage>
        <taxon>Eukaryota</taxon>
        <taxon>Metazoa</taxon>
        <taxon>Ecdysozoa</taxon>
        <taxon>Arthropoda</taxon>
        <taxon>Hexapoda</taxon>
        <taxon>Insecta</taxon>
        <taxon>Pterygota</taxon>
        <taxon>Neoptera</taxon>
        <taxon>Endopterygota</taxon>
        <taxon>Diptera</taxon>
        <taxon>Brachycera</taxon>
        <taxon>Muscomorpha</taxon>
        <taxon>Hippoboscoidea</taxon>
        <taxon>Glossinidae</taxon>
        <taxon>Glossina</taxon>
    </lineage>
</organism>
<evidence type="ECO:0000256" key="2">
    <source>
        <dbReference type="ARBA" id="ARBA00008856"/>
    </source>
</evidence>
<evidence type="ECO:0000256" key="5">
    <source>
        <dbReference type="ARBA" id="ARBA00022490"/>
    </source>
</evidence>
<dbReference type="GO" id="GO:0005096">
    <property type="term" value="F:GTPase activator activity"/>
    <property type="evidence" value="ECO:0007669"/>
    <property type="project" value="UniProtKB-KW"/>
</dbReference>
<dbReference type="PANTHER" id="PTHR21422:SF9">
    <property type="entry name" value="RAB3 GTPASE-ACTIVATING PROTEIN CATALYTIC SUBUNIT"/>
    <property type="match status" value="1"/>
</dbReference>
<evidence type="ECO:0000259" key="6">
    <source>
        <dbReference type="Pfam" id="PF13890"/>
    </source>
</evidence>
<keyword evidence="4" id="KW-0343">GTPase activation</keyword>
<dbReference type="STRING" id="7398.A0A1B0AGW9"/>
<dbReference type="EnsemblMetazoa" id="GPAI045317-RA">
    <property type="protein sequence ID" value="GPAI045317-PA"/>
    <property type="gene ID" value="GPAI045317"/>
</dbReference>
<protein>
    <recommendedName>
        <fullName evidence="3">Rab3 GTPase-activating protein catalytic subunit</fullName>
    </recommendedName>
</protein>
<dbReference type="GO" id="GO:0005737">
    <property type="term" value="C:cytoplasm"/>
    <property type="evidence" value="ECO:0007669"/>
    <property type="project" value="UniProtKB-SubCell"/>
</dbReference>
<dbReference type="AlphaFoldDB" id="A0A1B0AGW9"/>
<evidence type="ECO:0000256" key="1">
    <source>
        <dbReference type="ARBA" id="ARBA00004496"/>
    </source>
</evidence>
<dbReference type="VEuPathDB" id="VectorBase:GPAI045317"/>
<keyword evidence="8" id="KW-1185">Reference proteome</keyword>
<comment type="similarity">
    <text evidence="2">Belongs to the Rab3-GAP catalytic subunit family.</text>
</comment>
<evidence type="ECO:0000256" key="3">
    <source>
        <dbReference type="ARBA" id="ARBA00015817"/>
    </source>
</evidence>
<proteinExistence type="inferred from homology"/>
<evidence type="ECO:0000313" key="7">
    <source>
        <dbReference type="EnsemblMetazoa" id="GPAI045317-PA"/>
    </source>
</evidence>
<dbReference type="InterPro" id="IPR026147">
    <property type="entry name" value="Rab3GAP1_conserved"/>
</dbReference>
<dbReference type="Proteomes" id="UP000092445">
    <property type="component" value="Unassembled WGS sequence"/>
</dbReference>
<evidence type="ECO:0000256" key="4">
    <source>
        <dbReference type="ARBA" id="ARBA00022468"/>
    </source>
</evidence>
<comment type="subcellular location">
    <subcellularLocation>
        <location evidence="1">Cytoplasm</location>
    </subcellularLocation>
</comment>
<name>A0A1B0AGW9_GLOPL</name>
<sequence length="424" mass="47809">MSSASALTVELLTISLGFPDTKTCLLHQKLQMLNVCIERRLEREFKAHRQAPGYVTESELNLSDSLNDEDEFYDCLDHEERETAGDAENLWSSKSTKVEKDANKADGRLKRLGNVKLIAADEYLYIPVTQEVVPKTEDQFLDDNEDILSADQIRQKMASSLQSDMDAFKAANPLARFSCGMSSKSSYAKGETGVGLAAEKRLFDDTNEGFKVLTYLETRNVGEVYQLTVVPLLHSSILKLKNIFINSNALDVFEQTVNETLADLCRLSRDIEAVKINDSIVESFPNIEPILVQITKLELQFYQFKCFESIVDIDPKGVRATEIKTHFKEMMENNGCYNIRKYNGKRSGQTGHSQSLIDILNSSFEDKLHQEPISKEYVIRLGNDCADMNGRIELSDMPQFLRGIVAGKTLRLCGAFTENTTFLD</sequence>
<keyword evidence="5" id="KW-0963">Cytoplasm</keyword>
<reference evidence="7" key="2">
    <citation type="submission" date="2020-05" db="UniProtKB">
        <authorList>
            <consortium name="EnsemblMetazoa"/>
        </authorList>
    </citation>
    <scope>IDENTIFICATION</scope>
    <source>
        <strain evidence="7">IAEA</strain>
    </source>
</reference>